<sequence length="333" mass="34982">MPSFDHSRRHAVAALAGSALLSMLPARVLAQQAQQQQVLPSLIKLVVGYSAGGPVDGAARLLAPALGQELGTQVIVDNRPGAAGSLGGNAVAKAPPDGAMLFFGASPTITINPNVQRGMPFDPMKDLTPIAPLVDYTNVLVVNKDLPVRNVAELLAYAKARPGKLFYGSAGVGASNHLSGALLEKMAGVQLTHVPYKGSAPALADVMAGTVPMMFDIIATSRPFIQSGRLRALAVTSRQRNRMLPDVPTMIESGVADYDVGGWFGLYGPARMDPALVARINAAAHKMLARDDIASRLREQGYDVWSGGAELLATKGQSDRKLWATASKGIEAE</sequence>
<evidence type="ECO:0000256" key="1">
    <source>
        <dbReference type="ARBA" id="ARBA00006987"/>
    </source>
</evidence>
<dbReference type="PIRSF" id="PIRSF017082">
    <property type="entry name" value="YflP"/>
    <property type="match status" value="1"/>
</dbReference>
<dbReference type="EMBL" id="JXQQ01000018">
    <property type="protein sequence ID" value="KIQ33941.1"/>
    <property type="molecule type" value="Genomic_DNA"/>
</dbReference>
<dbReference type="SUPFAM" id="SSF53850">
    <property type="entry name" value="Periplasmic binding protein-like II"/>
    <property type="match status" value="1"/>
</dbReference>
<dbReference type="PANTHER" id="PTHR42928:SF5">
    <property type="entry name" value="BLR1237 PROTEIN"/>
    <property type="match status" value="1"/>
</dbReference>
<protein>
    <submittedName>
        <fullName evidence="3">ABC transporter substrate-binding protein</fullName>
    </submittedName>
</protein>
<evidence type="ECO:0000313" key="4">
    <source>
        <dbReference type="Proteomes" id="UP000032067"/>
    </source>
</evidence>
<dbReference type="Gene3D" id="3.40.190.10">
    <property type="entry name" value="Periplasmic binding protein-like II"/>
    <property type="match status" value="1"/>
</dbReference>
<feature type="chain" id="PRO_5002228234" evidence="2">
    <location>
        <begin position="31"/>
        <end position="333"/>
    </location>
</feature>
<feature type="signal peptide" evidence="2">
    <location>
        <begin position="1"/>
        <end position="30"/>
    </location>
</feature>
<dbReference type="PANTHER" id="PTHR42928">
    <property type="entry name" value="TRICARBOXYLATE-BINDING PROTEIN"/>
    <property type="match status" value="1"/>
</dbReference>
<organism evidence="3 4">
    <name type="scientific">Variovorax paradoxus</name>
    <dbReference type="NCBI Taxonomy" id="34073"/>
    <lineage>
        <taxon>Bacteria</taxon>
        <taxon>Pseudomonadati</taxon>
        <taxon>Pseudomonadota</taxon>
        <taxon>Betaproteobacteria</taxon>
        <taxon>Burkholderiales</taxon>
        <taxon>Comamonadaceae</taxon>
        <taxon>Variovorax</taxon>
    </lineage>
</organism>
<dbReference type="AlphaFoldDB" id="A0A0D0MNS9"/>
<dbReference type="Gene3D" id="3.40.190.150">
    <property type="entry name" value="Bordetella uptake gene, domain 1"/>
    <property type="match status" value="1"/>
</dbReference>
<dbReference type="CDD" id="cd07012">
    <property type="entry name" value="PBP2_Bug_TTT"/>
    <property type="match status" value="1"/>
</dbReference>
<dbReference type="Proteomes" id="UP000032067">
    <property type="component" value="Unassembled WGS sequence"/>
</dbReference>
<reference evidence="3 4" key="1">
    <citation type="submission" date="2014-12" db="EMBL/GenBank/DDBJ databases">
        <title>16Stimator: statistical estimation of ribosomal gene copy numbers from draft genome assemblies.</title>
        <authorList>
            <person name="Perisin M.A."/>
            <person name="Vetter M."/>
            <person name="Gilbert J.A."/>
            <person name="Bergelson J."/>
        </authorList>
    </citation>
    <scope>NUCLEOTIDE SEQUENCE [LARGE SCALE GENOMIC DNA]</scope>
    <source>
        <strain evidence="3 4">MEDvA23</strain>
    </source>
</reference>
<proteinExistence type="inferred from homology"/>
<evidence type="ECO:0000313" key="3">
    <source>
        <dbReference type="EMBL" id="KIQ33941.1"/>
    </source>
</evidence>
<dbReference type="InterPro" id="IPR042100">
    <property type="entry name" value="Bug_dom1"/>
</dbReference>
<evidence type="ECO:0000256" key="2">
    <source>
        <dbReference type="SAM" id="SignalP"/>
    </source>
</evidence>
<comment type="caution">
    <text evidence="3">The sequence shown here is derived from an EMBL/GenBank/DDBJ whole genome shotgun (WGS) entry which is preliminary data.</text>
</comment>
<dbReference type="OrthoDB" id="8678477at2"/>
<comment type="similarity">
    <text evidence="1">Belongs to the UPF0065 (bug) family.</text>
</comment>
<dbReference type="InterPro" id="IPR005064">
    <property type="entry name" value="BUG"/>
</dbReference>
<gene>
    <name evidence="3" type="ORF">RT97_08925</name>
</gene>
<name>A0A0D0MNS9_VARPD</name>
<dbReference type="Pfam" id="PF03401">
    <property type="entry name" value="TctC"/>
    <property type="match status" value="1"/>
</dbReference>
<keyword evidence="2" id="KW-0732">Signal</keyword>
<dbReference type="RefSeq" id="WP_042578426.1">
    <property type="nucleotide sequence ID" value="NZ_JXQQ01000018.1"/>
</dbReference>
<accession>A0A0D0MNS9</accession>